<protein>
    <submittedName>
        <fullName evidence="1">Uncharacterized protein</fullName>
    </submittedName>
</protein>
<evidence type="ECO:0000313" key="1">
    <source>
        <dbReference type="EMBL" id="HAF3729682.1"/>
    </source>
</evidence>
<reference evidence="1" key="2">
    <citation type="submission" date="2020-02" db="EMBL/GenBank/DDBJ databases">
        <authorList>
            <consortium name="NCBI Pathogen Detection Project"/>
        </authorList>
    </citation>
    <scope>NUCLEOTIDE SEQUENCE</scope>
    <source>
        <strain evidence="1">CFIAFB20140113</strain>
    </source>
</reference>
<comment type="caution">
    <text evidence="1">The sequence shown here is derived from an EMBL/GenBank/DDBJ whole genome shotgun (WGS) entry which is preliminary data.</text>
</comment>
<reference evidence="1" key="1">
    <citation type="journal article" date="2018" name="Genome Biol.">
        <title>SKESA: strategic k-mer extension for scrupulous assemblies.</title>
        <authorList>
            <person name="Souvorov A."/>
            <person name="Agarwala R."/>
            <person name="Lipman D.J."/>
        </authorList>
    </citation>
    <scope>NUCLEOTIDE SEQUENCE</scope>
    <source>
        <strain evidence="1">CFIAFB20140113</strain>
    </source>
</reference>
<dbReference type="AlphaFoldDB" id="A0A746DDM3"/>
<gene>
    <name evidence="1" type="ORF">G8D44_000183</name>
</gene>
<dbReference type="EMBL" id="DAAVAT010000001">
    <property type="protein sequence ID" value="HAF3729682.1"/>
    <property type="molecule type" value="Genomic_DNA"/>
</dbReference>
<name>A0A746DDM3_SALER</name>
<accession>A0A746DDM3</accession>
<proteinExistence type="predicted"/>
<sequence length="61" mass="6685">MMPAKMIPAQNDSLFSLFSELHALTASMIIKIAIRATTKRQGIIIIPMISPPLGLYTSIMP</sequence>
<organism evidence="1">
    <name type="scientific">Salmonella enterica</name>
    <name type="common">Salmonella choleraesuis</name>
    <dbReference type="NCBI Taxonomy" id="28901"/>
    <lineage>
        <taxon>Bacteria</taxon>
        <taxon>Pseudomonadati</taxon>
        <taxon>Pseudomonadota</taxon>
        <taxon>Gammaproteobacteria</taxon>
        <taxon>Enterobacterales</taxon>
        <taxon>Enterobacteriaceae</taxon>
        <taxon>Salmonella</taxon>
    </lineage>
</organism>